<organism evidence="3 4">
    <name type="scientific">Candidatus Faecalibacterium intestinigallinarum</name>
    <dbReference type="NCBI Taxonomy" id="2838581"/>
    <lineage>
        <taxon>Bacteria</taxon>
        <taxon>Bacillati</taxon>
        <taxon>Bacillota</taxon>
        <taxon>Clostridia</taxon>
        <taxon>Eubacteriales</taxon>
        <taxon>Oscillospiraceae</taxon>
        <taxon>Faecalibacterium</taxon>
    </lineage>
</organism>
<reference evidence="3" key="1">
    <citation type="journal article" date="2021" name="PeerJ">
        <title>Extensive microbial diversity within the chicken gut microbiome revealed by metagenomics and culture.</title>
        <authorList>
            <person name="Gilroy R."/>
            <person name="Ravi A."/>
            <person name="Getino M."/>
            <person name="Pursley I."/>
            <person name="Horton D.L."/>
            <person name="Alikhan N.F."/>
            <person name="Baker D."/>
            <person name="Gharbi K."/>
            <person name="Hall N."/>
            <person name="Watson M."/>
            <person name="Adriaenssens E.M."/>
            <person name="Foster-Nyarko E."/>
            <person name="Jarju S."/>
            <person name="Secka A."/>
            <person name="Antonio M."/>
            <person name="Oren A."/>
            <person name="Chaudhuri R.R."/>
            <person name="La Ragione R."/>
            <person name="Hildebrand F."/>
            <person name="Pallen M.J."/>
        </authorList>
    </citation>
    <scope>NUCLEOTIDE SEQUENCE</scope>
    <source>
        <strain evidence="3">ChiHcolR34-3080</strain>
    </source>
</reference>
<name>A0A9D1QB30_9FIRM</name>
<feature type="region of interest" description="Disordered" evidence="1">
    <location>
        <begin position="290"/>
        <end position="330"/>
    </location>
</feature>
<keyword evidence="2" id="KW-1133">Transmembrane helix</keyword>
<gene>
    <name evidence="3" type="ORF">H9890_10530</name>
</gene>
<feature type="transmembrane region" description="Helical" evidence="2">
    <location>
        <begin position="254"/>
        <end position="275"/>
    </location>
</feature>
<dbReference type="AlphaFoldDB" id="A0A9D1QB30"/>
<reference evidence="3" key="2">
    <citation type="submission" date="2021-04" db="EMBL/GenBank/DDBJ databases">
        <authorList>
            <person name="Gilroy R."/>
        </authorList>
    </citation>
    <scope>NUCLEOTIDE SEQUENCE</scope>
    <source>
        <strain evidence="3">ChiHcolR34-3080</strain>
    </source>
</reference>
<dbReference type="EMBL" id="DXHQ01000125">
    <property type="protein sequence ID" value="HIW09818.1"/>
    <property type="molecule type" value="Genomic_DNA"/>
</dbReference>
<evidence type="ECO:0000313" key="4">
    <source>
        <dbReference type="Proteomes" id="UP000823933"/>
    </source>
</evidence>
<proteinExistence type="predicted"/>
<feature type="transmembrane region" description="Helical" evidence="2">
    <location>
        <begin position="190"/>
        <end position="212"/>
    </location>
</feature>
<sequence length="330" mass="36282">MDPLISKESSFQDASNRLSSLIKKIALADRMDDKTAEQYAEQLNDYYNSGHYNLYSSTYSWMHRDATDDSDLDYLEYNFNQIMVAYKRKYPKDKKGLERVTKLADYVLLEKARAGVQSSLKLGVTKNLNEAKTVLRDLNKLKGEIEDSRKESSAQTITVLSIFTGIAMAFFGGFSLLGSAFDSLRYGVPAVAIVSLIVGFILFNTIFVFLYVASKISGNPISGCGNRDCVSCEVNSSCKEKDGCLSRIFKRYQLICIIDIVLVVLLVIFTILFFITGGVKTTTADEASSTVTTQSASSEMDGVPSSVAASVAESISQRQEEQPASSSVQG</sequence>
<protein>
    <submittedName>
        <fullName evidence="3">Uncharacterized protein</fullName>
    </submittedName>
</protein>
<keyword evidence="2" id="KW-0812">Transmembrane</keyword>
<evidence type="ECO:0000256" key="2">
    <source>
        <dbReference type="SAM" id="Phobius"/>
    </source>
</evidence>
<evidence type="ECO:0000256" key="1">
    <source>
        <dbReference type="SAM" id="MobiDB-lite"/>
    </source>
</evidence>
<feature type="compositionally biased region" description="Low complexity" evidence="1">
    <location>
        <begin position="290"/>
        <end position="316"/>
    </location>
</feature>
<evidence type="ECO:0000313" key="3">
    <source>
        <dbReference type="EMBL" id="HIW09818.1"/>
    </source>
</evidence>
<keyword evidence="2" id="KW-0472">Membrane</keyword>
<dbReference type="Proteomes" id="UP000823933">
    <property type="component" value="Unassembled WGS sequence"/>
</dbReference>
<comment type="caution">
    <text evidence="3">The sequence shown here is derived from an EMBL/GenBank/DDBJ whole genome shotgun (WGS) entry which is preliminary data.</text>
</comment>
<accession>A0A9D1QB30</accession>
<feature type="transmembrane region" description="Helical" evidence="2">
    <location>
        <begin position="157"/>
        <end position="178"/>
    </location>
</feature>